<name>A0A1E1LHA7_9HELO</name>
<evidence type="ECO:0000313" key="2">
    <source>
        <dbReference type="Proteomes" id="UP000178912"/>
    </source>
</evidence>
<reference evidence="2" key="1">
    <citation type="submission" date="2016-03" db="EMBL/GenBank/DDBJ databases">
        <authorList>
            <person name="Guldener U."/>
        </authorList>
    </citation>
    <scope>NUCLEOTIDE SEQUENCE [LARGE SCALE GENOMIC DNA]</scope>
    <source>
        <strain evidence="2">04CH-RAC-A.6.1</strain>
    </source>
</reference>
<gene>
    <name evidence="1" type="ORF">RAG0_14528</name>
</gene>
<accession>A0A1E1LHA7</accession>
<proteinExistence type="predicted"/>
<evidence type="ECO:0000313" key="1">
    <source>
        <dbReference type="EMBL" id="CZT09920.1"/>
    </source>
</evidence>
<keyword evidence="2" id="KW-1185">Reference proteome</keyword>
<dbReference type="EMBL" id="FJUX01000121">
    <property type="protein sequence ID" value="CZT09920.1"/>
    <property type="molecule type" value="Genomic_DNA"/>
</dbReference>
<dbReference type="Proteomes" id="UP000178912">
    <property type="component" value="Unassembled WGS sequence"/>
</dbReference>
<sequence>MSWIKLLGKRRVSRMEMSRVLLLTSTSDPGNEMEANSAKIADAPLANSGPPVKTYLRVLKLPLRPIFIDCLEDVSRP</sequence>
<dbReference type="AlphaFoldDB" id="A0A1E1LHA7"/>
<organism evidence="1 2">
    <name type="scientific">Rhynchosporium agropyri</name>
    <dbReference type="NCBI Taxonomy" id="914238"/>
    <lineage>
        <taxon>Eukaryota</taxon>
        <taxon>Fungi</taxon>
        <taxon>Dikarya</taxon>
        <taxon>Ascomycota</taxon>
        <taxon>Pezizomycotina</taxon>
        <taxon>Leotiomycetes</taxon>
        <taxon>Helotiales</taxon>
        <taxon>Ploettnerulaceae</taxon>
        <taxon>Rhynchosporium</taxon>
    </lineage>
</organism>
<protein>
    <submittedName>
        <fullName evidence="1">Uncharacterized protein</fullName>
    </submittedName>
</protein>